<keyword evidence="12" id="KW-0812">Transmembrane</keyword>
<dbReference type="PRINTS" id="PR01689">
    <property type="entry name" value="EP450IICYP3A"/>
</dbReference>
<keyword evidence="10 12" id="KW-0472">Membrane</keyword>
<dbReference type="GO" id="GO:0016712">
    <property type="term" value="F:oxidoreductase activity, acting on paired donors, with incorporation or reduction of molecular oxygen, reduced flavin or flavoprotein as one donor, and incorporation of one atom of oxygen"/>
    <property type="evidence" value="ECO:0007669"/>
    <property type="project" value="UniProtKB-EC"/>
</dbReference>
<feature type="transmembrane region" description="Helical" evidence="12">
    <location>
        <begin position="215"/>
        <end position="233"/>
    </location>
</feature>
<evidence type="ECO:0000256" key="3">
    <source>
        <dbReference type="ARBA" id="ARBA00022617"/>
    </source>
</evidence>
<dbReference type="InterPro" id="IPR001128">
    <property type="entry name" value="Cyt_P450"/>
</dbReference>
<keyword evidence="3 11" id="KW-0349">Heme</keyword>
<dbReference type="Gene3D" id="1.10.630.10">
    <property type="entry name" value="Cytochrome P450"/>
    <property type="match status" value="1"/>
</dbReference>
<dbReference type="InterPro" id="IPR036396">
    <property type="entry name" value="Cyt_P450_sf"/>
</dbReference>
<evidence type="ECO:0000256" key="8">
    <source>
        <dbReference type="ARBA" id="ARBA00023004"/>
    </source>
</evidence>
<sequence>MNIIPDFSKESWILLLVLLALLTYYAIWPYRVFKKYGIPGPRPLPFIGTFLENKDGIFEFDMKCFKKYGKIWGFYDGRQPVLAVMDPAIIKSILVKECYTIFTNRRDFGLSGPLKSAVSIAADDQWKRIRTVLSPTFTSGKLKQMFPIIKQYGDLLVKNIQKRVDNKEFIDMKNIFGSYSMDIVLSTSFSVNVDSLNNPNDPFVTNGRKLLNFSFFNPLFLITLLCPFLIPLLEKMNFCFLPMSVLNFFQDAITTIKKNRQKGDHTNRVDFLQLMVDAQSNDNSGGEVAHGYKELTDNEIMAQGLIFIIAGFETTSTTLMFLAYVLATHPDVQTKLQEEIDTILPNKFHPIASSLSMYE</sequence>
<accession>A0A8J6BMB1</accession>
<dbReference type="PANTHER" id="PTHR24302">
    <property type="entry name" value="CYTOCHROME P450 FAMILY 3"/>
    <property type="match status" value="1"/>
</dbReference>
<comment type="cofactor">
    <cofactor evidence="1 11">
        <name>heme</name>
        <dbReference type="ChEBI" id="CHEBI:30413"/>
    </cofactor>
</comment>
<comment type="similarity">
    <text evidence="2 11">Belongs to the cytochrome P450 family.</text>
</comment>
<evidence type="ECO:0000313" key="14">
    <source>
        <dbReference type="Proteomes" id="UP000770717"/>
    </source>
</evidence>
<comment type="catalytic activity">
    <reaction evidence="11">
        <text>an organic molecule + reduced [NADPH--hemoprotein reductase] + O2 = an alcohol + oxidized [NADPH--hemoprotein reductase] + H2O + H(+)</text>
        <dbReference type="Rhea" id="RHEA:17149"/>
        <dbReference type="Rhea" id="RHEA-COMP:11964"/>
        <dbReference type="Rhea" id="RHEA-COMP:11965"/>
        <dbReference type="ChEBI" id="CHEBI:15377"/>
        <dbReference type="ChEBI" id="CHEBI:15378"/>
        <dbReference type="ChEBI" id="CHEBI:15379"/>
        <dbReference type="ChEBI" id="CHEBI:30879"/>
        <dbReference type="ChEBI" id="CHEBI:57618"/>
        <dbReference type="ChEBI" id="CHEBI:58210"/>
        <dbReference type="ChEBI" id="CHEBI:142491"/>
        <dbReference type="EC" id="1.14.14.1"/>
    </reaction>
</comment>
<evidence type="ECO:0000256" key="1">
    <source>
        <dbReference type="ARBA" id="ARBA00001971"/>
    </source>
</evidence>
<keyword evidence="12" id="KW-1133">Transmembrane helix</keyword>
<dbReference type="SUPFAM" id="SSF48264">
    <property type="entry name" value="Cytochrome P450"/>
    <property type="match status" value="1"/>
</dbReference>
<comment type="function">
    <text evidence="11">Cytochromes P450 are a group of heme-thiolate monooxygenases. In liver microsomes, this enzyme is involved in an NADPH-dependent electron transport pathway. It oxidizes a variety of structurally unrelated compounds, including steroids, fatty acids, and xenobiotics.</text>
</comment>
<gene>
    <name evidence="13" type="ORF">GDO78_016578</name>
</gene>
<dbReference type="GO" id="GO:0005506">
    <property type="term" value="F:iron ion binding"/>
    <property type="evidence" value="ECO:0007669"/>
    <property type="project" value="UniProtKB-UniRule"/>
</dbReference>
<keyword evidence="14" id="KW-1185">Reference proteome</keyword>
<dbReference type="InterPro" id="IPR008072">
    <property type="entry name" value="Cyt_P450_E_CYP3A"/>
</dbReference>
<evidence type="ECO:0000256" key="5">
    <source>
        <dbReference type="ARBA" id="ARBA00022824"/>
    </source>
</evidence>
<evidence type="ECO:0000256" key="7">
    <source>
        <dbReference type="ARBA" id="ARBA00023002"/>
    </source>
</evidence>
<protein>
    <recommendedName>
        <fullName evidence="11">Cytochrome P450 3A</fullName>
        <ecNumber evidence="11">1.14.14.-</ecNumber>
    </recommendedName>
</protein>
<reference evidence="13" key="1">
    <citation type="thesis" date="2020" institute="ProQuest LLC" country="789 East Eisenhower Parkway, Ann Arbor, MI, USA">
        <title>Comparative Genomics and Chromosome Evolution.</title>
        <authorList>
            <person name="Mudd A.B."/>
        </authorList>
    </citation>
    <scope>NUCLEOTIDE SEQUENCE</scope>
    <source>
        <strain evidence="13">HN-11 Male</strain>
        <tissue evidence="13">Kidney and liver</tissue>
    </source>
</reference>
<name>A0A8J6BMB1_ELECQ</name>
<evidence type="ECO:0000256" key="12">
    <source>
        <dbReference type="SAM" id="Phobius"/>
    </source>
</evidence>
<comment type="caution">
    <text evidence="13">The sequence shown here is derived from an EMBL/GenBank/DDBJ whole genome shotgun (WGS) entry which is preliminary data.</text>
</comment>
<evidence type="ECO:0000313" key="13">
    <source>
        <dbReference type="EMBL" id="KAG9466485.1"/>
    </source>
</evidence>
<dbReference type="Proteomes" id="UP000770717">
    <property type="component" value="Unassembled WGS sequence"/>
</dbReference>
<dbReference type="FunFam" id="1.10.630.10:FF:000182">
    <property type="entry name" value="Cytochrome P450 3A4"/>
    <property type="match status" value="1"/>
</dbReference>
<comment type="subcellular location">
    <subcellularLocation>
        <location evidence="11">Endoplasmic reticulum membrane</location>
    </subcellularLocation>
    <subcellularLocation>
        <location evidence="11">Microsome membrane</location>
    </subcellularLocation>
</comment>
<dbReference type="AlphaFoldDB" id="A0A8J6BMB1"/>
<keyword evidence="8 11" id="KW-0408">Iron</keyword>
<keyword evidence="6 11" id="KW-0492">Microsome</keyword>
<dbReference type="GO" id="GO:0020037">
    <property type="term" value="F:heme binding"/>
    <property type="evidence" value="ECO:0007669"/>
    <property type="project" value="UniProtKB-UniRule"/>
</dbReference>
<dbReference type="OrthoDB" id="1470350at2759"/>
<evidence type="ECO:0000256" key="4">
    <source>
        <dbReference type="ARBA" id="ARBA00022723"/>
    </source>
</evidence>
<evidence type="ECO:0000256" key="9">
    <source>
        <dbReference type="ARBA" id="ARBA00023033"/>
    </source>
</evidence>
<dbReference type="GO" id="GO:0008395">
    <property type="term" value="F:steroid hydroxylase activity"/>
    <property type="evidence" value="ECO:0007669"/>
    <property type="project" value="TreeGrafter"/>
</dbReference>
<dbReference type="PRINTS" id="PR00464">
    <property type="entry name" value="EP450II"/>
</dbReference>
<keyword evidence="9 11" id="KW-0503">Monooxygenase</keyword>
<dbReference type="Pfam" id="PF00067">
    <property type="entry name" value="p450"/>
    <property type="match status" value="1"/>
</dbReference>
<keyword evidence="4 11" id="KW-0479">Metal-binding</keyword>
<evidence type="ECO:0000256" key="10">
    <source>
        <dbReference type="ARBA" id="ARBA00023136"/>
    </source>
</evidence>
<evidence type="ECO:0000256" key="11">
    <source>
        <dbReference type="RuleBase" id="RU368049"/>
    </source>
</evidence>
<dbReference type="InterPro" id="IPR002402">
    <property type="entry name" value="Cyt_P450_E_grp-II"/>
</dbReference>
<evidence type="ECO:0000256" key="6">
    <source>
        <dbReference type="ARBA" id="ARBA00022848"/>
    </source>
</evidence>
<dbReference type="InterPro" id="IPR050705">
    <property type="entry name" value="Cytochrome_P450_3A"/>
</dbReference>
<dbReference type="EMBL" id="WNTK01002036">
    <property type="protein sequence ID" value="KAG9466485.1"/>
    <property type="molecule type" value="Genomic_DNA"/>
</dbReference>
<dbReference type="EC" id="1.14.14.-" evidence="11"/>
<organism evidence="13 14">
    <name type="scientific">Eleutherodactylus coqui</name>
    <name type="common">Puerto Rican coqui</name>
    <dbReference type="NCBI Taxonomy" id="57060"/>
    <lineage>
        <taxon>Eukaryota</taxon>
        <taxon>Metazoa</taxon>
        <taxon>Chordata</taxon>
        <taxon>Craniata</taxon>
        <taxon>Vertebrata</taxon>
        <taxon>Euteleostomi</taxon>
        <taxon>Amphibia</taxon>
        <taxon>Batrachia</taxon>
        <taxon>Anura</taxon>
        <taxon>Neobatrachia</taxon>
        <taxon>Hyloidea</taxon>
        <taxon>Eleutherodactylidae</taxon>
        <taxon>Eleutherodactylinae</taxon>
        <taxon>Eleutherodactylus</taxon>
        <taxon>Eleutherodactylus</taxon>
    </lineage>
</organism>
<keyword evidence="5 11" id="KW-0256">Endoplasmic reticulum</keyword>
<feature type="transmembrane region" description="Helical" evidence="12">
    <location>
        <begin position="300"/>
        <end position="327"/>
    </location>
</feature>
<feature type="transmembrane region" description="Helical" evidence="12">
    <location>
        <begin position="12"/>
        <end position="33"/>
    </location>
</feature>
<evidence type="ECO:0000256" key="2">
    <source>
        <dbReference type="ARBA" id="ARBA00010617"/>
    </source>
</evidence>
<dbReference type="PANTHER" id="PTHR24302:SF15">
    <property type="entry name" value="FATTY-ACID PEROXYGENASE"/>
    <property type="match status" value="1"/>
</dbReference>
<keyword evidence="7 11" id="KW-0560">Oxidoreductase</keyword>
<proteinExistence type="inferred from homology"/>
<dbReference type="GO" id="GO:0005789">
    <property type="term" value="C:endoplasmic reticulum membrane"/>
    <property type="evidence" value="ECO:0007669"/>
    <property type="project" value="UniProtKB-SubCell"/>
</dbReference>